<name>A0A850NQS0_9PROT</name>
<dbReference type="EMBL" id="JABXXQ010000529">
    <property type="protein sequence ID" value="NVN31863.1"/>
    <property type="molecule type" value="Genomic_DNA"/>
</dbReference>
<sequence>LLTQVSMSADAPQGARQRAQGLLQTLPAPAASADDNHAKTTTGGKAG</sequence>
<dbReference type="AlphaFoldDB" id="A0A850NQS0"/>
<protein>
    <submittedName>
        <fullName evidence="2">Uncharacterized protein</fullName>
    </submittedName>
</protein>
<feature type="non-terminal residue" evidence="2">
    <location>
        <position position="1"/>
    </location>
</feature>
<gene>
    <name evidence="2" type="ORF">HUK83_16170</name>
</gene>
<reference evidence="2 3" key="1">
    <citation type="submission" date="2020-06" db="EMBL/GenBank/DDBJ databases">
        <title>Description of novel acetic acid bacteria.</title>
        <authorList>
            <person name="Sombolestani A."/>
        </authorList>
    </citation>
    <scope>NUCLEOTIDE SEQUENCE [LARGE SCALE GENOMIC DNA]</scope>
    <source>
        <strain evidence="2 3">LMG 26838</strain>
    </source>
</reference>
<dbReference type="Proteomes" id="UP000565205">
    <property type="component" value="Unassembled WGS sequence"/>
</dbReference>
<proteinExistence type="predicted"/>
<evidence type="ECO:0000313" key="3">
    <source>
        <dbReference type="Proteomes" id="UP000565205"/>
    </source>
</evidence>
<feature type="region of interest" description="Disordered" evidence="1">
    <location>
        <begin position="1"/>
        <end position="47"/>
    </location>
</feature>
<evidence type="ECO:0000313" key="2">
    <source>
        <dbReference type="EMBL" id="NVN31863.1"/>
    </source>
</evidence>
<accession>A0A850NQS0</accession>
<organism evidence="2 3">
    <name type="scientific">Endobacter medicaginis</name>
    <dbReference type="NCBI Taxonomy" id="1181271"/>
    <lineage>
        <taxon>Bacteria</taxon>
        <taxon>Pseudomonadati</taxon>
        <taxon>Pseudomonadota</taxon>
        <taxon>Alphaproteobacteria</taxon>
        <taxon>Acetobacterales</taxon>
        <taxon>Acetobacteraceae</taxon>
        <taxon>Endobacter</taxon>
    </lineage>
</organism>
<evidence type="ECO:0000256" key="1">
    <source>
        <dbReference type="SAM" id="MobiDB-lite"/>
    </source>
</evidence>
<comment type="caution">
    <text evidence="2">The sequence shown here is derived from an EMBL/GenBank/DDBJ whole genome shotgun (WGS) entry which is preliminary data.</text>
</comment>